<keyword evidence="7" id="KW-1185">Reference proteome</keyword>
<comment type="similarity">
    <text evidence="2 4">Belongs to the FliE family.</text>
</comment>
<dbReference type="GO" id="GO:0003774">
    <property type="term" value="F:cytoskeletal motor activity"/>
    <property type="evidence" value="ECO:0007669"/>
    <property type="project" value="InterPro"/>
</dbReference>
<dbReference type="HAMAP" id="MF_00724">
    <property type="entry name" value="FliE"/>
    <property type="match status" value="1"/>
</dbReference>
<dbReference type="GO" id="GO:0005198">
    <property type="term" value="F:structural molecule activity"/>
    <property type="evidence" value="ECO:0007669"/>
    <property type="project" value="UniProtKB-UniRule"/>
</dbReference>
<reference evidence="6 7" key="1">
    <citation type="submission" date="2018-01" db="EMBL/GenBank/DDBJ databases">
        <authorList>
            <person name="Gaut B.S."/>
            <person name="Morton B.R."/>
            <person name="Clegg M.T."/>
            <person name="Duvall M.R."/>
        </authorList>
    </citation>
    <scope>NUCLEOTIDE SEQUENCE [LARGE SCALE GENOMIC DNA]</scope>
    <source>
        <strain evidence="6">GP69</strain>
    </source>
</reference>
<sequence>MEISAIPSLDSLAEISGVSSAEKTSLTGVLGEKEKKAEGTLFGAFLNSAIDNIKTTNEYLSKAEDEEIKFAMGETENAHDLTIALQKASTALQYTVAVRDRLLDAYKELMQMQI</sequence>
<dbReference type="InterPro" id="IPR001624">
    <property type="entry name" value="FliE"/>
</dbReference>
<gene>
    <name evidence="4 6" type="primary">fliE</name>
    <name evidence="6" type="ORF">AMURIS_03011</name>
</gene>
<dbReference type="Pfam" id="PF02049">
    <property type="entry name" value="FliE"/>
    <property type="match status" value="1"/>
</dbReference>
<evidence type="ECO:0000313" key="6">
    <source>
        <dbReference type="EMBL" id="SOY30284.1"/>
    </source>
</evidence>
<dbReference type="AlphaFoldDB" id="A0A2K4ZIJ8"/>
<keyword evidence="6" id="KW-0969">Cilium</keyword>
<keyword evidence="3 4" id="KW-0975">Bacterial flagellum</keyword>
<dbReference type="PANTHER" id="PTHR34653:SF1">
    <property type="entry name" value="FLAGELLAR HOOK-BASAL BODY COMPLEX PROTEIN FLIE"/>
    <property type="match status" value="1"/>
</dbReference>
<dbReference type="EMBL" id="OFSM01000015">
    <property type="protein sequence ID" value="SOY30284.1"/>
    <property type="molecule type" value="Genomic_DNA"/>
</dbReference>
<dbReference type="Proteomes" id="UP000236311">
    <property type="component" value="Unassembled WGS sequence"/>
</dbReference>
<evidence type="ECO:0000256" key="3">
    <source>
        <dbReference type="ARBA" id="ARBA00023143"/>
    </source>
</evidence>
<evidence type="ECO:0000256" key="4">
    <source>
        <dbReference type="HAMAP-Rule" id="MF_00724"/>
    </source>
</evidence>
<keyword evidence="6" id="KW-0282">Flagellum</keyword>
<comment type="subcellular location">
    <subcellularLocation>
        <location evidence="1 4">Bacterial flagellum basal body</location>
    </subcellularLocation>
</comment>
<evidence type="ECO:0000256" key="2">
    <source>
        <dbReference type="ARBA" id="ARBA00009272"/>
    </source>
</evidence>
<evidence type="ECO:0000256" key="5">
    <source>
        <dbReference type="NCBIfam" id="TIGR00205"/>
    </source>
</evidence>
<dbReference type="OrthoDB" id="9812413at2"/>
<evidence type="ECO:0000256" key="1">
    <source>
        <dbReference type="ARBA" id="ARBA00004117"/>
    </source>
</evidence>
<organism evidence="6 7">
    <name type="scientific">Acetatifactor muris</name>
    <dbReference type="NCBI Taxonomy" id="879566"/>
    <lineage>
        <taxon>Bacteria</taxon>
        <taxon>Bacillati</taxon>
        <taxon>Bacillota</taxon>
        <taxon>Clostridia</taxon>
        <taxon>Lachnospirales</taxon>
        <taxon>Lachnospiraceae</taxon>
        <taxon>Acetatifactor</taxon>
    </lineage>
</organism>
<accession>A0A2K4ZIJ8</accession>
<dbReference type="RefSeq" id="WP_103240433.1">
    <property type="nucleotide sequence ID" value="NZ_CANRXC010000037.1"/>
</dbReference>
<protein>
    <recommendedName>
        <fullName evidence="4 5">Flagellar hook-basal body complex protein FliE</fullName>
    </recommendedName>
</protein>
<name>A0A2K4ZIJ8_9FIRM</name>
<keyword evidence="6" id="KW-0966">Cell projection</keyword>
<dbReference type="NCBIfam" id="TIGR00205">
    <property type="entry name" value="fliE"/>
    <property type="match status" value="1"/>
</dbReference>
<dbReference type="PANTHER" id="PTHR34653">
    <property type="match status" value="1"/>
</dbReference>
<dbReference type="GO" id="GO:0071973">
    <property type="term" value="P:bacterial-type flagellum-dependent cell motility"/>
    <property type="evidence" value="ECO:0007669"/>
    <property type="project" value="InterPro"/>
</dbReference>
<proteinExistence type="inferred from homology"/>
<evidence type="ECO:0000313" key="7">
    <source>
        <dbReference type="Proteomes" id="UP000236311"/>
    </source>
</evidence>
<dbReference type="GO" id="GO:0009425">
    <property type="term" value="C:bacterial-type flagellum basal body"/>
    <property type="evidence" value="ECO:0007669"/>
    <property type="project" value="UniProtKB-SubCell"/>
</dbReference>